<dbReference type="SUPFAM" id="SSF46689">
    <property type="entry name" value="Homeodomain-like"/>
    <property type="match status" value="2"/>
</dbReference>
<name>A0A917NCF0_9PSEU</name>
<gene>
    <name evidence="4" type="ORF">GCM10009545_01250</name>
    <name evidence="5" type="ORF">GCM10011581_26580</name>
</gene>
<reference evidence="5" key="3">
    <citation type="submission" date="2020-09" db="EMBL/GenBank/DDBJ databases">
        <authorList>
            <person name="Sun Q."/>
            <person name="Zhou Y."/>
        </authorList>
    </citation>
    <scope>NUCLEOTIDE SEQUENCE</scope>
    <source>
        <strain evidence="5">CGMCC 4.7206</strain>
    </source>
</reference>
<dbReference type="InterPro" id="IPR050109">
    <property type="entry name" value="HTH-type_TetR-like_transc_reg"/>
</dbReference>
<dbReference type="RefSeq" id="WP_188987656.1">
    <property type="nucleotide sequence ID" value="NZ_BAAAHC010000001.1"/>
</dbReference>
<dbReference type="InterPro" id="IPR036271">
    <property type="entry name" value="Tet_transcr_reg_TetR-rel_C_sf"/>
</dbReference>
<feature type="domain" description="HTH tetR-type" evidence="3">
    <location>
        <begin position="18"/>
        <end position="78"/>
    </location>
</feature>
<organism evidence="5 6">
    <name type="scientific">Saccharopolyspora thermophila</name>
    <dbReference type="NCBI Taxonomy" id="89367"/>
    <lineage>
        <taxon>Bacteria</taxon>
        <taxon>Bacillati</taxon>
        <taxon>Actinomycetota</taxon>
        <taxon>Actinomycetes</taxon>
        <taxon>Pseudonocardiales</taxon>
        <taxon>Pseudonocardiaceae</taxon>
        <taxon>Saccharopolyspora</taxon>
    </lineage>
</organism>
<dbReference type="Gene3D" id="1.10.357.10">
    <property type="entry name" value="Tetracycline Repressor, domain 2"/>
    <property type="match status" value="2"/>
</dbReference>
<sequence>MAEVTDTASRPARRTRPRNRRALITAAAADLFYRLGYARVGMSDIAEAVGVGSSALYRHFAGKQQLLTRVVLDELQPFSAITAQVTDRDLDEVVAELATAALDHRQLGVLWQREARQLPEEQRDVLREELRGVASGLAEVARAFRPELTGEDARFRAWCMFSVLTSPSYHQVDLPRREFEQLLRAMVVVIGNQPPLRFADRRDEDPDRRAALFAGRASRRRLLLAAAMRLFSDAGYTKVTTEDVGAAAGIAGPSLYNYFASKQELLSTVINRGSAWLEVELERTLASTPAADDALRELLRSYITFAFDHGRFIDILVSEVNHLPDAERHRARQTQHAYVAEWVGLLCEARPELDPVRSRILVQAALTAANDMARTGAVRDVDALLRIGSALMLDTPVEAVRQDLP</sequence>
<reference evidence="4" key="4">
    <citation type="submission" date="2023-12" db="EMBL/GenBank/DDBJ databases">
        <authorList>
            <person name="Sun Q."/>
            <person name="Inoue M."/>
        </authorList>
    </citation>
    <scope>NUCLEOTIDE SEQUENCE</scope>
    <source>
        <strain evidence="4">JCM 10664</strain>
    </source>
</reference>
<dbReference type="Proteomes" id="UP000597989">
    <property type="component" value="Unassembled WGS sequence"/>
</dbReference>
<dbReference type="PANTHER" id="PTHR30055">
    <property type="entry name" value="HTH-TYPE TRANSCRIPTIONAL REGULATOR RUTR"/>
    <property type="match status" value="1"/>
</dbReference>
<reference evidence="5 6" key="1">
    <citation type="journal article" date="2014" name="Int. J. Syst. Evol. Microbiol.">
        <title>Complete genome sequence of Corynebacterium casei LMG S-19264T (=DSM 44701T), isolated from a smear-ripened cheese.</title>
        <authorList>
            <consortium name="US DOE Joint Genome Institute (JGI-PGF)"/>
            <person name="Walter F."/>
            <person name="Albersmeier A."/>
            <person name="Kalinowski J."/>
            <person name="Ruckert C."/>
        </authorList>
    </citation>
    <scope>NUCLEOTIDE SEQUENCE [LARGE SCALE GENOMIC DNA]</scope>
    <source>
        <strain evidence="5 6">CGMCC 4.7206</strain>
    </source>
</reference>
<keyword evidence="7" id="KW-1185">Reference proteome</keyword>
<dbReference type="Pfam" id="PF17932">
    <property type="entry name" value="TetR_C_24"/>
    <property type="match status" value="1"/>
</dbReference>
<evidence type="ECO:0000313" key="6">
    <source>
        <dbReference type="Proteomes" id="UP000597989"/>
    </source>
</evidence>
<evidence type="ECO:0000313" key="4">
    <source>
        <dbReference type="EMBL" id="GAA0503355.1"/>
    </source>
</evidence>
<dbReference type="Proteomes" id="UP001500220">
    <property type="component" value="Unassembled WGS sequence"/>
</dbReference>
<dbReference type="PROSITE" id="PS01081">
    <property type="entry name" value="HTH_TETR_1"/>
    <property type="match status" value="1"/>
</dbReference>
<dbReference type="InterPro" id="IPR009057">
    <property type="entry name" value="Homeodomain-like_sf"/>
</dbReference>
<dbReference type="PANTHER" id="PTHR30055:SF237">
    <property type="entry name" value="TRANSCRIPTIONAL REPRESSOR MCE3R"/>
    <property type="match status" value="1"/>
</dbReference>
<evidence type="ECO:0000256" key="2">
    <source>
        <dbReference type="PROSITE-ProRule" id="PRU00335"/>
    </source>
</evidence>
<dbReference type="EMBL" id="BMMT01000008">
    <property type="protein sequence ID" value="GGI88162.1"/>
    <property type="molecule type" value="Genomic_DNA"/>
</dbReference>
<dbReference type="EMBL" id="BAAAHC010000001">
    <property type="protein sequence ID" value="GAA0503355.1"/>
    <property type="molecule type" value="Genomic_DNA"/>
</dbReference>
<dbReference type="SUPFAM" id="SSF48498">
    <property type="entry name" value="Tetracyclin repressor-like, C-terminal domain"/>
    <property type="match status" value="1"/>
</dbReference>
<dbReference type="InterPro" id="IPR023772">
    <property type="entry name" value="DNA-bd_HTH_TetR-type_CS"/>
</dbReference>
<feature type="domain" description="HTH tetR-type" evidence="3">
    <location>
        <begin position="217"/>
        <end position="277"/>
    </location>
</feature>
<accession>A0A917NCF0</accession>
<evidence type="ECO:0000256" key="1">
    <source>
        <dbReference type="ARBA" id="ARBA00023125"/>
    </source>
</evidence>
<evidence type="ECO:0000259" key="3">
    <source>
        <dbReference type="PROSITE" id="PS50977"/>
    </source>
</evidence>
<dbReference type="GO" id="GO:0003700">
    <property type="term" value="F:DNA-binding transcription factor activity"/>
    <property type="evidence" value="ECO:0007669"/>
    <property type="project" value="TreeGrafter"/>
</dbReference>
<evidence type="ECO:0000313" key="7">
    <source>
        <dbReference type="Proteomes" id="UP001500220"/>
    </source>
</evidence>
<protein>
    <submittedName>
        <fullName evidence="5">TetR family transcriptional regulator</fullName>
    </submittedName>
    <submittedName>
        <fullName evidence="4">TetR/AcrR family transcriptional regulator</fullName>
    </submittedName>
</protein>
<dbReference type="PROSITE" id="PS50977">
    <property type="entry name" value="HTH_TETR_2"/>
    <property type="match status" value="2"/>
</dbReference>
<comment type="caution">
    <text evidence="5">The sequence shown here is derived from an EMBL/GenBank/DDBJ whole genome shotgun (WGS) entry which is preliminary data.</text>
</comment>
<feature type="DNA-binding region" description="H-T-H motif" evidence="2">
    <location>
        <begin position="41"/>
        <end position="60"/>
    </location>
</feature>
<evidence type="ECO:0000313" key="5">
    <source>
        <dbReference type="EMBL" id="GGI88162.1"/>
    </source>
</evidence>
<dbReference type="Pfam" id="PF00440">
    <property type="entry name" value="TetR_N"/>
    <property type="match status" value="2"/>
</dbReference>
<reference evidence="4 7" key="2">
    <citation type="journal article" date="2019" name="Int. J. Syst. Evol. Microbiol.">
        <title>The Global Catalogue of Microorganisms (GCM) 10K type strain sequencing project: providing services to taxonomists for standard genome sequencing and annotation.</title>
        <authorList>
            <consortium name="The Broad Institute Genomics Platform"/>
            <consortium name="The Broad Institute Genome Sequencing Center for Infectious Disease"/>
            <person name="Wu L."/>
            <person name="Ma J."/>
        </authorList>
    </citation>
    <scope>NUCLEOTIDE SEQUENCE [LARGE SCALE GENOMIC DNA]</scope>
    <source>
        <strain evidence="4 7">JCM 10664</strain>
    </source>
</reference>
<dbReference type="AlphaFoldDB" id="A0A917NCF0"/>
<dbReference type="Gene3D" id="1.10.10.60">
    <property type="entry name" value="Homeodomain-like"/>
    <property type="match status" value="2"/>
</dbReference>
<dbReference type="PRINTS" id="PR00455">
    <property type="entry name" value="HTHTETR"/>
</dbReference>
<proteinExistence type="predicted"/>
<dbReference type="InterPro" id="IPR001647">
    <property type="entry name" value="HTH_TetR"/>
</dbReference>
<dbReference type="GO" id="GO:0000976">
    <property type="term" value="F:transcription cis-regulatory region binding"/>
    <property type="evidence" value="ECO:0007669"/>
    <property type="project" value="TreeGrafter"/>
</dbReference>
<dbReference type="InterPro" id="IPR041490">
    <property type="entry name" value="KstR2_TetR_C"/>
</dbReference>
<keyword evidence="1 2" id="KW-0238">DNA-binding</keyword>
<feature type="DNA-binding region" description="H-T-H motif" evidence="2">
    <location>
        <begin position="240"/>
        <end position="259"/>
    </location>
</feature>